<evidence type="ECO:0000256" key="2">
    <source>
        <dbReference type="SAM" id="Phobius"/>
    </source>
</evidence>
<dbReference type="AlphaFoldDB" id="A0A5C3EAS0"/>
<feature type="compositionally biased region" description="Low complexity" evidence="1">
    <location>
        <begin position="989"/>
        <end position="1020"/>
    </location>
</feature>
<feature type="compositionally biased region" description="Low complexity" evidence="1">
    <location>
        <begin position="710"/>
        <end position="720"/>
    </location>
</feature>
<feature type="compositionally biased region" description="Polar residues" evidence="1">
    <location>
        <begin position="576"/>
        <end position="595"/>
    </location>
</feature>
<protein>
    <submittedName>
        <fullName evidence="3">Uncharacterized protein</fullName>
    </submittedName>
</protein>
<reference evidence="3 4" key="1">
    <citation type="submission" date="2018-03" db="EMBL/GenBank/DDBJ databases">
        <authorList>
            <person name="Guldener U."/>
        </authorList>
    </citation>
    <scope>NUCLEOTIDE SEQUENCE [LARGE SCALE GENOMIC DNA]</scope>
    <source>
        <strain evidence="3 4">NBRC100155</strain>
    </source>
</reference>
<feature type="compositionally biased region" description="Low complexity" evidence="1">
    <location>
        <begin position="648"/>
        <end position="659"/>
    </location>
</feature>
<feature type="compositionally biased region" description="Polar residues" evidence="1">
    <location>
        <begin position="276"/>
        <end position="292"/>
    </location>
</feature>
<keyword evidence="2" id="KW-0812">Transmembrane</keyword>
<keyword evidence="2" id="KW-1133">Transmembrane helix</keyword>
<evidence type="ECO:0000313" key="4">
    <source>
        <dbReference type="Proteomes" id="UP000324022"/>
    </source>
</evidence>
<feature type="region of interest" description="Disordered" evidence="1">
    <location>
        <begin position="810"/>
        <end position="961"/>
    </location>
</feature>
<dbReference type="Proteomes" id="UP000324022">
    <property type="component" value="Unassembled WGS sequence"/>
</dbReference>
<organism evidence="3 4">
    <name type="scientific">Ustilago trichophora</name>
    <dbReference type="NCBI Taxonomy" id="86804"/>
    <lineage>
        <taxon>Eukaryota</taxon>
        <taxon>Fungi</taxon>
        <taxon>Dikarya</taxon>
        <taxon>Basidiomycota</taxon>
        <taxon>Ustilaginomycotina</taxon>
        <taxon>Ustilaginomycetes</taxon>
        <taxon>Ustilaginales</taxon>
        <taxon>Ustilaginaceae</taxon>
        <taxon>Ustilago</taxon>
    </lineage>
</organism>
<feature type="compositionally biased region" description="Low complexity" evidence="1">
    <location>
        <begin position="940"/>
        <end position="953"/>
    </location>
</feature>
<name>A0A5C3EAS0_9BASI</name>
<feature type="region of interest" description="Disordered" evidence="1">
    <location>
        <begin position="687"/>
        <end position="775"/>
    </location>
</feature>
<feature type="compositionally biased region" description="Low complexity" evidence="1">
    <location>
        <begin position="183"/>
        <end position="208"/>
    </location>
</feature>
<accession>A0A5C3EAS0</accession>
<dbReference type="EMBL" id="OOIN01000015">
    <property type="protein sequence ID" value="SPO26616.1"/>
    <property type="molecule type" value="Genomic_DNA"/>
</dbReference>
<dbReference type="OrthoDB" id="3358698at2759"/>
<sequence length="1120" mass="117964">MQPAPPFAATAAQPTNPRGWLPAKAQLSIKSRLFSKNILYSRDLWARGTATWSSTLIFAVLLALIAYILFLWLTVAHGSSAQTKPLWQLSTMLADDATINRLDTELDSDEYEDEQDSSRSTGFLASSKEREVLRRMLGRNEHGLTKRSSIVRITSSDPTSSLCENPMQVDLEPSTRRSFWPAPLTNSTPSDSSDPSSPTTASPALNTTGSPTLVAAATTRRRKESGRLLASDTGRRQHTASPSRSPLASGAALPVRPTRARPVDARSPLGRKNKRNSTSSLSSADGTTNSPRPSLKKAGREESWLDEAPTPTLSPDREDVEMLGSPSMASEASFTSATVGPTPDGDDDADAPATPSACSSPTSSTFSISRAPSILKRRPQTFRTASLREIDISYSLMQRKTSLSAFSMSLADPSLLQQQQQHQQELLQANGMFLPMASPAPPPYAPCNPDLTSIPTNQAKTKSIKLIEPDWRPHIDSHIRARERLETATRFAALRMAPQSSKFDESDDVVDVDDFWFERFTQSTAAAGRDWDWRKRRARLQRAAALGMALGQSGLAAGPIQIAGTNLPGNVGKTDVQLQQQTAGAEPTSAAQAASPTRKALPSAPLITFTEQELQSAPILKIDTETGRRTALQPRSEASNSSPTTLNGTPLSPTPSGTGTPLGGIFGAVVPSADTVSAAMAARMAQRRRASEDATSLAGGVSRITRRRLSASAAAGMPSSPGGGGGGGSPSTEGLTGSPLRDEVSPSSSPLTASPSYSGDTSVPGRLSSLSGTVGKKVSLTNLRAGLRRNSGSGAAAAAAAGTGEFLRDASGIELVPNSPEFDTDDVEGMRYLDETPTSSPEGPRSSADMYSSYNWRSPSAVAGARGESVPLSRTDSHLRSIESSTSAQPAQPQPRTQPAPKKTPSFLGGTPFARQASAPSRYFDQEEMVEELRGDFDQDSVSHNSLDSSSSDSLRRKMRVRSVTDTSALMGNGRVVAGKDGMVNGSAATVRVRSGSRSSIMRSASSAVPDLRRGAASGARYGGKGSDSGSISSRRHSPKHSRAMSSDAGAPDPKMQPEPAPRGMAHRARSASLTSSSSSTRSGSRKNSFANDGSAAGLGLSMINPNGSGRGGGGDDGRG</sequence>
<feature type="compositionally biased region" description="Low complexity" evidence="1">
    <location>
        <begin position="1071"/>
        <end position="1083"/>
    </location>
</feature>
<feature type="compositionally biased region" description="Low complexity" evidence="1">
    <location>
        <begin position="351"/>
        <end position="365"/>
    </location>
</feature>
<evidence type="ECO:0000256" key="1">
    <source>
        <dbReference type="SAM" id="MobiDB-lite"/>
    </source>
</evidence>
<feature type="region of interest" description="Disordered" evidence="1">
    <location>
        <begin position="155"/>
        <end position="372"/>
    </location>
</feature>
<gene>
    <name evidence="3" type="ORF">UTRI_03907_B</name>
</gene>
<evidence type="ECO:0000313" key="3">
    <source>
        <dbReference type="EMBL" id="SPO26616.1"/>
    </source>
</evidence>
<feature type="compositionally biased region" description="Basic residues" evidence="1">
    <location>
        <begin position="1034"/>
        <end position="1043"/>
    </location>
</feature>
<feature type="transmembrane region" description="Helical" evidence="2">
    <location>
        <begin position="56"/>
        <end position="75"/>
    </location>
</feature>
<feature type="region of interest" description="Disordered" evidence="1">
    <location>
        <begin position="989"/>
        <end position="1120"/>
    </location>
</feature>
<keyword evidence="2" id="KW-0472">Membrane</keyword>
<keyword evidence="4" id="KW-1185">Reference proteome</keyword>
<feature type="compositionally biased region" description="Polar residues" evidence="1">
    <location>
        <begin position="327"/>
        <end position="336"/>
    </location>
</feature>
<feature type="region of interest" description="Disordered" evidence="1">
    <location>
        <begin position="618"/>
        <end position="663"/>
    </location>
</feature>
<feature type="region of interest" description="Disordered" evidence="1">
    <location>
        <begin position="575"/>
        <end position="600"/>
    </location>
</feature>
<feature type="compositionally biased region" description="Polar residues" evidence="1">
    <location>
        <begin position="849"/>
        <end position="858"/>
    </location>
</feature>
<proteinExistence type="predicted"/>
<feature type="compositionally biased region" description="Polar residues" evidence="1">
    <location>
        <begin position="636"/>
        <end position="647"/>
    </location>
</feature>
<feature type="compositionally biased region" description="Low complexity" evidence="1">
    <location>
        <begin position="730"/>
        <end position="758"/>
    </location>
</feature>